<gene>
    <name evidence="2" type="ORF">EV666_10423</name>
</gene>
<evidence type="ECO:0000313" key="3">
    <source>
        <dbReference type="Proteomes" id="UP000294881"/>
    </source>
</evidence>
<sequence length="235" mass="26380">MNTRNSNAIITLHEIDGQPLVHDENLARELGYSEPRMIRKLILRNVAELQGYGVLCRRVTKSSDPLGRGRPRNEFYLNEEQALLLCMFSEAEKAVAIRREIIAVYQAWRKGHLKPDQPSIPTDYASALRLAADEHEKRVELEAKVAEDAPKVADWEAFRNDKGTYTTGAVAKEIGFISAQGLHKALHEEERDLPAKGPPTVRAVSRLILGKLLGLPDWPTALGYQWATKAILPLR</sequence>
<dbReference type="InterPro" id="IPR005039">
    <property type="entry name" value="Ant_C"/>
</dbReference>
<dbReference type="OrthoDB" id="8454364at2"/>
<accession>A0A4R2GX27</accession>
<evidence type="ECO:0000313" key="2">
    <source>
        <dbReference type="EMBL" id="TCO14073.1"/>
    </source>
</evidence>
<feature type="domain" description="Antirepressor protein C-terminal" evidence="1">
    <location>
        <begin position="142"/>
        <end position="189"/>
    </location>
</feature>
<reference evidence="2 3" key="1">
    <citation type="submission" date="2019-03" db="EMBL/GenBank/DDBJ databases">
        <title>Genomic Encyclopedia of Type Strains, Phase IV (KMG-IV): sequencing the most valuable type-strain genomes for metagenomic binning, comparative biology and taxonomic classification.</title>
        <authorList>
            <person name="Goeker M."/>
        </authorList>
    </citation>
    <scope>NUCLEOTIDE SEQUENCE [LARGE SCALE GENOMIC DNA]</scope>
    <source>
        <strain evidence="2 3">DSM 22958</strain>
    </source>
</reference>
<organism evidence="2 3">
    <name type="scientific">Camelimonas lactis</name>
    <dbReference type="NCBI Taxonomy" id="659006"/>
    <lineage>
        <taxon>Bacteria</taxon>
        <taxon>Pseudomonadati</taxon>
        <taxon>Pseudomonadota</taxon>
        <taxon>Alphaproteobacteria</taxon>
        <taxon>Hyphomicrobiales</taxon>
        <taxon>Chelatococcaceae</taxon>
        <taxon>Camelimonas</taxon>
    </lineage>
</organism>
<proteinExistence type="predicted"/>
<dbReference type="EMBL" id="SLWL01000004">
    <property type="protein sequence ID" value="TCO14073.1"/>
    <property type="molecule type" value="Genomic_DNA"/>
</dbReference>
<evidence type="ECO:0000259" key="1">
    <source>
        <dbReference type="Pfam" id="PF03374"/>
    </source>
</evidence>
<protein>
    <submittedName>
        <fullName evidence="2">Phage antirepressor protein KilAC domain-containing protein</fullName>
    </submittedName>
</protein>
<dbReference type="RefSeq" id="WP_132004737.1">
    <property type="nucleotide sequence ID" value="NZ_JBHUNN010000002.1"/>
</dbReference>
<dbReference type="Pfam" id="PF03374">
    <property type="entry name" value="ANT"/>
    <property type="match status" value="1"/>
</dbReference>
<dbReference type="AlphaFoldDB" id="A0A4R2GX27"/>
<dbReference type="Proteomes" id="UP000294881">
    <property type="component" value="Unassembled WGS sequence"/>
</dbReference>
<name>A0A4R2GX27_9HYPH</name>
<dbReference type="GO" id="GO:0003677">
    <property type="term" value="F:DNA binding"/>
    <property type="evidence" value="ECO:0007669"/>
    <property type="project" value="InterPro"/>
</dbReference>
<comment type="caution">
    <text evidence="2">The sequence shown here is derived from an EMBL/GenBank/DDBJ whole genome shotgun (WGS) entry which is preliminary data.</text>
</comment>
<keyword evidence="3" id="KW-1185">Reference proteome</keyword>